<evidence type="ECO:0000259" key="6">
    <source>
        <dbReference type="PROSITE" id="PS51352"/>
    </source>
</evidence>
<dbReference type="PROSITE" id="PS51352">
    <property type="entry name" value="THIOREDOXIN_2"/>
    <property type="match status" value="1"/>
</dbReference>
<dbReference type="GO" id="GO:0005829">
    <property type="term" value="C:cytosol"/>
    <property type="evidence" value="ECO:0007669"/>
    <property type="project" value="TreeGrafter"/>
</dbReference>
<sequence length="325" mass="35623">MIDVNLVNFEAEVIEASFRLPVLLDIWAEWCGPCKQLGPRLEQLEAELGGRFVLAKLDADKTPEIAGQLSQMFGVRSIPFCVLFKDGQPVDGFVGALPNEQLQAFLAKHLGAGEPQPEGEAEVEVQPDAEPGHAADARSPQEQLADALAQNPGNDDLRFDYVKLLIGSGQLAEAAAALAPAMGQIPLQLRFEALQQWLNALEFVSNDPRGRWSFVQFDEAISANKRDFDSRFAKSRLLIAQGDWQAAMEELLEIIMRDKKWADEAPRKTYVALLELLTPPKPKADATAAGKSAGGIEVAAPVVQQQDPQAELVARYRRKLSMALN</sequence>
<dbReference type="GO" id="GO:0045454">
    <property type="term" value="P:cell redox homeostasis"/>
    <property type="evidence" value="ECO:0007669"/>
    <property type="project" value="TreeGrafter"/>
</dbReference>
<evidence type="ECO:0000256" key="4">
    <source>
        <dbReference type="ARBA" id="ARBA00023284"/>
    </source>
</evidence>
<keyword evidence="3" id="KW-1015">Disulfide bond</keyword>
<dbReference type="PANTHER" id="PTHR45663">
    <property type="entry name" value="GEO12009P1"/>
    <property type="match status" value="1"/>
</dbReference>
<dbReference type="Pfam" id="PF00085">
    <property type="entry name" value="Thioredoxin"/>
    <property type="match status" value="1"/>
</dbReference>
<dbReference type="AlphaFoldDB" id="A0A2S9K458"/>
<keyword evidence="2" id="KW-0249">Electron transport</keyword>
<dbReference type="PRINTS" id="PR00421">
    <property type="entry name" value="THIOREDOXIN"/>
</dbReference>
<dbReference type="Pfam" id="PF14561">
    <property type="entry name" value="TPR_20"/>
    <property type="match status" value="1"/>
</dbReference>
<dbReference type="Proteomes" id="UP000238589">
    <property type="component" value="Unassembled WGS sequence"/>
</dbReference>
<dbReference type="CDD" id="cd02956">
    <property type="entry name" value="ybbN"/>
    <property type="match status" value="1"/>
</dbReference>
<dbReference type="InterPro" id="IPR013766">
    <property type="entry name" value="Thioredoxin_domain"/>
</dbReference>
<dbReference type="EMBL" id="PVLQ01000032">
    <property type="protein sequence ID" value="PRD65231.1"/>
    <property type="molecule type" value="Genomic_DNA"/>
</dbReference>
<dbReference type="OrthoDB" id="9790390at2"/>
<dbReference type="GO" id="GO:0015035">
    <property type="term" value="F:protein-disulfide reductase activity"/>
    <property type="evidence" value="ECO:0007669"/>
    <property type="project" value="TreeGrafter"/>
</dbReference>
<name>A0A2S9K458_9BURK</name>
<gene>
    <name evidence="7" type="ORF">C6P64_10350</name>
</gene>
<proteinExistence type="predicted"/>
<comment type="caution">
    <text evidence="7">The sequence shown here is derived from an EMBL/GenBank/DDBJ whole genome shotgun (WGS) entry which is preliminary data.</text>
</comment>
<accession>A0A2S9K458</accession>
<dbReference type="PROSITE" id="PS00194">
    <property type="entry name" value="THIOREDOXIN_1"/>
    <property type="match status" value="1"/>
</dbReference>
<organism evidence="7 8">
    <name type="scientific">Malikia granosa</name>
    <dbReference type="NCBI Taxonomy" id="263067"/>
    <lineage>
        <taxon>Bacteria</taxon>
        <taxon>Pseudomonadati</taxon>
        <taxon>Pseudomonadota</taxon>
        <taxon>Betaproteobacteria</taxon>
        <taxon>Burkholderiales</taxon>
        <taxon>Comamonadaceae</taxon>
        <taxon>Malikia</taxon>
    </lineage>
</organism>
<dbReference type="Pfam" id="PF14559">
    <property type="entry name" value="TPR_19"/>
    <property type="match status" value="1"/>
</dbReference>
<evidence type="ECO:0000256" key="2">
    <source>
        <dbReference type="ARBA" id="ARBA00022982"/>
    </source>
</evidence>
<keyword evidence="4" id="KW-0676">Redox-active center</keyword>
<dbReference type="InterPro" id="IPR011990">
    <property type="entry name" value="TPR-like_helical_dom_sf"/>
</dbReference>
<dbReference type="SUPFAM" id="SSF52833">
    <property type="entry name" value="Thioredoxin-like"/>
    <property type="match status" value="1"/>
</dbReference>
<feature type="domain" description="Thioredoxin" evidence="6">
    <location>
        <begin position="1"/>
        <end position="111"/>
    </location>
</feature>
<protein>
    <submittedName>
        <fullName evidence="7">Co-chaperone YbbN</fullName>
    </submittedName>
</protein>
<reference evidence="7 8" key="1">
    <citation type="submission" date="2018-03" db="EMBL/GenBank/DDBJ databases">
        <title>Comparative genomics illustrates the genes involved in a hyperalkaliphilic mechanisms of Serpentinomonas isolated from highly-alkaline calcium-rich serpentinized springs.</title>
        <authorList>
            <person name="Suzuki S."/>
            <person name="Ishii S."/>
            <person name="Walworth N."/>
            <person name="Bird L."/>
            <person name="Kuenen J.G."/>
            <person name="Nealson K.H."/>
        </authorList>
    </citation>
    <scope>NUCLEOTIDE SEQUENCE [LARGE SCALE GENOMIC DNA]</scope>
    <source>
        <strain evidence="7 8">P1</strain>
    </source>
</reference>
<feature type="region of interest" description="Disordered" evidence="5">
    <location>
        <begin position="113"/>
        <end position="143"/>
    </location>
</feature>
<evidence type="ECO:0000256" key="1">
    <source>
        <dbReference type="ARBA" id="ARBA00022448"/>
    </source>
</evidence>
<dbReference type="PANTHER" id="PTHR45663:SF11">
    <property type="entry name" value="GEO12009P1"/>
    <property type="match status" value="1"/>
</dbReference>
<keyword evidence="8" id="KW-1185">Reference proteome</keyword>
<evidence type="ECO:0000313" key="7">
    <source>
        <dbReference type="EMBL" id="PRD65231.1"/>
    </source>
</evidence>
<dbReference type="Gene3D" id="1.25.40.10">
    <property type="entry name" value="Tetratricopeptide repeat domain"/>
    <property type="match status" value="1"/>
</dbReference>
<evidence type="ECO:0000256" key="5">
    <source>
        <dbReference type="SAM" id="MobiDB-lite"/>
    </source>
</evidence>
<dbReference type="InterPro" id="IPR036249">
    <property type="entry name" value="Thioredoxin-like_sf"/>
</dbReference>
<dbReference type="RefSeq" id="WP_105748490.1">
    <property type="nucleotide sequence ID" value="NZ_PVLQ01000032.1"/>
</dbReference>
<dbReference type="InterPro" id="IPR017937">
    <property type="entry name" value="Thioredoxin_CS"/>
</dbReference>
<dbReference type="GO" id="GO:0006950">
    <property type="term" value="P:response to stress"/>
    <property type="evidence" value="ECO:0007669"/>
    <property type="project" value="UniProtKB-ARBA"/>
</dbReference>
<evidence type="ECO:0000256" key="3">
    <source>
        <dbReference type="ARBA" id="ARBA00023157"/>
    </source>
</evidence>
<keyword evidence="1" id="KW-0813">Transport</keyword>
<evidence type="ECO:0000313" key="8">
    <source>
        <dbReference type="Proteomes" id="UP000238589"/>
    </source>
</evidence>
<feature type="compositionally biased region" description="Acidic residues" evidence="5">
    <location>
        <begin position="117"/>
        <end position="127"/>
    </location>
</feature>
<dbReference type="Gene3D" id="3.40.30.10">
    <property type="entry name" value="Glutaredoxin"/>
    <property type="match status" value="1"/>
</dbReference>